<evidence type="ECO:0000256" key="5">
    <source>
        <dbReference type="SAM" id="SignalP"/>
    </source>
</evidence>
<evidence type="ECO:0000256" key="2">
    <source>
        <dbReference type="ARBA" id="ARBA00043996"/>
    </source>
</evidence>
<evidence type="ECO:0000256" key="4">
    <source>
        <dbReference type="ARBA" id="ARBA00048461"/>
    </source>
</evidence>
<keyword evidence="7" id="KW-0378">Hydrolase</keyword>
<dbReference type="EMBL" id="KN880511">
    <property type="protein sequence ID" value="KIY68021.1"/>
    <property type="molecule type" value="Genomic_DNA"/>
</dbReference>
<dbReference type="GO" id="GO:0016787">
    <property type="term" value="F:hydrolase activity"/>
    <property type="evidence" value="ECO:0007669"/>
    <property type="project" value="UniProtKB-KW"/>
</dbReference>
<dbReference type="InterPro" id="IPR002921">
    <property type="entry name" value="Fungal_lipase-type"/>
</dbReference>
<feature type="chain" id="PRO_5002317331" evidence="5">
    <location>
        <begin position="21"/>
        <end position="329"/>
    </location>
</feature>
<feature type="domain" description="Fungal lipase-type" evidence="6">
    <location>
        <begin position="119"/>
        <end position="262"/>
    </location>
</feature>
<evidence type="ECO:0000256" key="1">
    <source>
        <dbReference type="ARBA" id="ARBA00023157"/>
    </source>
</evidence>
<evidence type="ECO:0000313" key="7">
    <source>
        <dbReference type="EMBL" id="KIY68021.1"/>
    </source>
</evidence>
<evidence type="ECO:0000259" key="6">
    <source>
        <dbReference type="Pfam" id="PF01764"/>
    </source>
</evidence>
<comment type="catalytic activity">
    <reaction evidence="4">
        <text>a monoacylglycerol + H2O = glycerol + a fatty acid + H(+)</text>
        <dbReference type="Rhea" id="RHEA:15245"/>
        <dbReference type="ChEBI" id="CHEBI:15377"/>
        <dbReference type="ChEBI" id="CHEBI:15378"/>
        <dbReference type="ChEBI" id="CHEBI:17408"/>
        <dbReference type="ChEBI" id="CHEBI:17754"/>
        <dbReference type="ChEBI" id="CHEBI:28868"/>
    </reaction>
</comment>
<dbReference type="AlphaFoldDB" id="A0A0D7BEK1"/>
<dbReference type="Pfam" id="PF01764">
    <property type="entry name" value="Lipase_3"/>
    <property type="match status" value="1"/>
</dbReference>
<evidence type="ECO:0000256" key="3">
    <source>
        <dbReference type="ARBA" id="ARBA00047591"/>
    </source>
</evidence>
<comment type="catalytic activity">
    <reaction evidence="3">
        <text>a diacylglycerol + H2O = a monoacylglycerol + a fatty acid + H(+)</text>
        <dbReference type="Rhea" id="RHEA:32731"/>
        <dbReference type="ChEBI" id="CHEBI:15377"/>
        <dbReference type="ChEBI" id="CHEBI:15378"/>
        <dbReference type="ChEBI" id="CHEBI:17408"/>
        <dbReference type="ChEBI" id="CHEBI:18035"/>
        <dbReference type="ChEBI" id="CHEBI:28868"/>
    </reaction>
</comment>
<organism evidence="7 8">
    <name type="scientific">Cylindrobasidium torrendii FP15055 ss-10</name>
    <dbReference type="NCBI Taxonomy" id="1314674"/>
    <lineage>
        <taxon>Eukaryota</taxon>
        <taxon>Fungi</taxon>
        <taxon>Dikarya</taxon>
        <taxon>Basidiomycota</taxon>
        <taxon>Agaricomycotina</taxon>
        <taxon>Agaricomycetes</taxon>
        <taxon>Agaricomycetidae</taxon>
        <taxon>Agaricales</taxon>
        <taxon>Marasmiineae</taxon>
        <taxon>Physalacriaceae</taxon>
        <taxon>Cylindrobasidium</taxon>
    </lineage>
</organism>
<dbReference type="GO" id="GO:0006629">
    <property type="term" value="P:lipid metabolic process"/>
    <property type="evidence" value="ECO:0007669"/>
    <property type="project" value="InterPro"/>
</dbReference>
<dbReference type="Proteomes" id="UP000054007">
    <property type="component" value="Unassembled WGS sequence"/>
</dbReference>
<dbReference type="CDD" id="cd00519">
    <property type="entry name" value="Lipase_3"/>
    <property type="match status" value="1"/>
</dbReference>
<sequence length="329" mass="34608">MFFFGLVNTFLSLSALVVLAAPIRRRPGVLDEIFGIGSSDDKASSTTTALSPADLDTKFKRAAEFSRAAYCPTAEVTNRTCGASCDALGNDVEFLLSGGDEGDTPLFMVALDKATNTIFVAHQGTNPDNIMSILNDADFVPDDIDTRFITSAGDDVKVHNGFQDTFLHTADAILNATMSALQSTGAQKLVLTGHSLGAAIATLDALMFKDALAGSNVTMSTTLFGSPRIGNKEFADFLDSQLGSSLSRITNREDPVPLLPPQFLSFAHASGEVHINAVDEAGNATDIVSCAGKENQLCSDKGNILSSDVSDHSGPYFSGISFGSSQCLV</sequence>
<keyword evidence="8" id="KW-1185">Reference proteome</keyword>
<feature type="signal peptide" evidence="5">
    <location>
        <begin position="1"/>
        <end position="20"/>
    </location>
</feature>
<evidence type="ECO:0000313" key="8">
    <source>
        <dbReference type="Proteomes" id="UP000054007"/>
    </source>
</evidence>
<dbReference type="InterPro" id="IPR051218">
    <property type="entry name" value="Sec_MonoDiacylglyc_Lipase"/>
</dbReference>
<gene>
    <name evidence="7" type="ORF">CYLTODRAFT_421966</name>
</gene>
<dbReference type="Gene3D" id="3.40.50.1820">
    <property type="entry name" value="alpha/beta hydrolase"/>
    <property type="match status" value="1"/>
</dbReference>
<protein>
    <submittedName>
        <fullName evidence="7">Alpha/beta-hydrolase</fullName>
    </submittedName>
</protein>
<name>A0A0D7BEK1_9AGAR</name>
<keyword evidence="1" id="KW-1015">Disulfide bond</keyword>
<dbReference type="PANTHER" id="PTHR45856:SF25">
    <property type="entry name" value="FUNGAL LIPASE-LIKE DOMAIN-CONTAINING PROTEIN"/>
    <property type="match status" value="1"/>
</dbReference>
<dbReference type="OrthoDB" id="426718at2759"/>
<dbReference type="InterPro" id="IPR029058">
    <property type="entry name" value="AB_hydrolase_fold"/>
</dbReference>
<reference evidence="7 8" key="1">
    <citation type="journal article" date="2015" name="Fungal Genet. Biol.">
        <title>Evolution of novel wood decay mechanisms in Agaricales revealed by the genome sequences of Fistulina hepatica and Cylindrobasidium torrendii.</title>
        <authorList>
            <person name="Floudas D."/>
            <person name="Held B.W."/>
            <person name="Riley R."/>
            <person name="Nagy L.G."/>
            <person name="Koehler G."/>
            <person name="Ransdell A.S."/>
            <person name="Younus H."/>
            <person name="Chow J."/>
            <person name="Chiniquy J."/>
            <person name="Lipzen A."/>
            <person name="Tritt A."/>
            <person name="Sun H."/>
            <person name="Haridas S."/>
            <person name="LaButti K."/>
            <person name="Ohm R.A."/>
            <person name="Kues U."/>
            <person name="Blanchette R.A."/>
            <person name="Grigoriev I.V."/>
            <person name="Minto R.E."/>
            <person name="Hibbett D.S."/>
        </authorList>
    </citation>
    <scope>NUCLEOTIDE SEQUENCE [LARGE SCALE GENOMIC DNA]</scope>
    <source>
        <strain evidence="7 8">FP15055 ss-10</strain>
    </source>
</reference>
<dbReference type="SUPFAM" id="SSF53474">
    <property type="entry name" value="alpha/beta-Hydrolases"/>
    <property type="match status" value="1"/>
</dbReference>
<dbReference type="PANTHER" id="PTHR45856">
    <property type="entry name" value="ALPHA/BETA-HYDROLASES SUPERFAMILY PROTEIN"/>
    <property type="match status" value="1"/>
</dbReference>
<comment type="similarity">
    <text evidence="2">Belongs to the AB hydrolase superfamily. Lipase family. Class 3 subfamily.</text>
</comment>
<keyword evidence="5" id="KW-0732">Signal</keyword>
<accession>A0A0D7BEK1</accession>
<proteinExistence type="inferred from homology"/>